<dbReference type="Gene3D" id="3.40.50.2300">
    <property type="match status" value="1"/>
</dbReference>
<dbReference type="Proteomes" id="UP000501891">
    <property type="component" value="Chromosome"/>
</dbReference>
<dbReference type="InterPro" id="IPR036196">
    <property type="entry name" value="Ptyr_pPase_sf"/>
</dbReference>
<sequence>MAHDFSVLFVCTGNICRSPTAEGVFRAKVKAAGLDGRVRTDSAGTHGYHVGDPPDSRSVQAAKSRGVDISGLRARKVGPEDFRDFDLILAMDRGHLTHLSRIGPAGVKARIHLFTDFATPPHRGREVPDPYYGGTNHFEEVLDLVEAGAEGLLAEVRTRLGA</sequence>
<dbReference type="PRINTS" id="PR00719">
    <property type="entry name" value="LMWPTPASE"/>
</dbReference>
<feature type="region of interest" description="Disordered" evidence="6">
    <location>
        <begin position="40"/>
        <end position="61"/>
    </location>
</feature>
<feature type="active site" description="Proton donor" evidence="5">
    <location>
        <position position="129"/>
    </location>
</feature>
<organism evidence="8 9">
    <name type="scientific">Aerophototrophica crusticola</name>
    <dbReference type="NCBI Taxonomy" id="1709002"/>
    <lineage>
        <taxon>Bacteria</taxon>
        <taxon>Pseudomonadati</taxon>
        <taxon>Pseudomonadota</taxon>
        <taxon>Alphaproteobacteria</taxon>
        <taxon>Rhodospirillales</taxon>
        <taxon>Rhodospirillaceae</taxon>
        <taxon>Aerophototrophica</taxon>
    </lineage>
</organism>
<dbReference type="InterPro" id="IPR050438">
    <property type="entry name" value="LMW_PTPase"/>
</dbReference>
<comment type="similarity">
    <text evidence="1">Belongs to the low molecular weight phosphotyrosine protein phosphatase family.</text>
</comment>
<keyword evidence="4" id="KW-0904">Protein phosphatase</keyword>
<dbReference type="CDD" id="cd16343">
    <property type="entry name" value="LMWPTP"/>
    <property type="match status" value="1"/>
</dbReference>
<dbReference type="FunFam" id="3.40.50.2300:FF:000113">
    <property type="entry name" value="Low molecular weight protein-tyrosine-phosphatase"/>
    <property type="match status" value="1"/>
</dbReference>
<dbReference type="AlphaFoldDB" id="A0A858RAD2"/>
<evidence type="ECO:0000256" key="3">
    <source>
        <dbReference type="ARBA" id="ARBA00022801"/>
    </source>
</evidence>
<dbReference type="Pfam" id="PF01451">
    <property type="entry name" value="LMWPc"/>
    <property type="match status" value="1"/>
</dbReference>
<evidence type="ECO:0000256" key="1">
    <source>
        <dbReference type="ARBA" id="ARBA00011063"/>
    </source>
</evidence>
<dbReference type="KEGG" id="acru:HHL28_14485"/>
<dbReference type="SUPFAM" id="SSF52788">
    <property type="entry name" value="Phosphotyrosine protein phosphatases I"/>
    <property type="match status" value="1"/>
</dbReference>
<feature type="active site" description="Nucleophile" evidence="5">
    <location>
        <position position="11"/>
    </location>
</feature>
<reference evidence="8" key="1">
    <citation type="submission" date="2020-04" db="EMBL/GenBank/DDBJ databases">
        <title>A desert anoxygenic phototrophic bacterium fixes CO2 using RubisCO under aerobic conditions.</title>
        <authorList>
            <person name="Tang K."/>
        </authorList>
    </citation>
    <scope>NUCLEOTIDE SEQUENCE [LARGE SCALE GENOMIC DNA]</scope>
    <source>
        <strain evidence="8">MIMtkB3</strain>
    </source>
</reference>
<dbReference type="InterPro" id="IPR023485">
    <property type="entry name" value="Ptyr_pPase"/>
</dbReference>
<name>A0A858RAD2_9PROT</name>
<dbReference type="EC" id="3.1.3.48" evidence="2"/>
<feature type="domain" description="Phosphotyrosine protein phosphatase I" evidence="7">
    <location>
        <begin position="5"/>
        <end position="155"/>
    </location>
</feature>
<keyword evidence="3" id="KW-0378">Hydrolase</keyword>
<dbReference type="SMART" id="SM00226">
    <property type="entry name" value="LMWPc"/>
    <property type="match status" value="1"/>
</dbReference>
<evidence type="ECO:0000256" key="6">
    <source>
        <dbReference type="SAM" id="MobiDB-lite"/>
    </source>
</evidence>
<protein>
    <recommendedName>
        <fullName evidence="2">protein-tyrosine-phosphatase</fullName>
        <ecNumber evidence="2">3.1.3.48</ecNumber>
    </recommendedName>
</protein>
<evidence type="ECO:0000256" key="4">
    <source>
        <dbReference type="ARBA" id="ARBA00022912"/>
    </source>
</evidence>
<dbReference type="InterPro" id="IPR017867">
    <property type="entry name" value="Tyr_phospatase_low_mol_wt"/>
</dbReference>
<evidence type="ECO:0000313" key="9">
    <source>
        <dbReference type="Proteomes" id="UP000501891"/>
    </source>
</evidence>
<dbReference type="GO" id="GO:0004725">
    <property type="term" value="F:protein tyrosine phosphatase activity"/>
    <property type="evidence" value="ECO:0007669"/>
    <property type="project" value="UniProtKB-EC"/>
</dbReference>
<gene>
    <name evidence="8" type="ORF">HHL28_14485</name>
</gene>
<evidence type="ECO:0000313" key="8">
    <source>
        <dbReference type="EMBL" id="QJE74132.1"/>
    </source>
</evidence>
<accession>A0A858RAD2</accession>
<dbReference type="PANTHER" id="PTHR11717:SF7">
    <property type="entry name" value="LOW MOLECULAR WEIGHT PHOSPHOTYROSINE PROTEIN PHOSPHATASE"/>
    <property type="match status" value="1"/>
</dbReference>
<evidence type="ECO:0000259" key="7">
    <source>
        <dbReference type="SMART" id="SM00226"/>
    </source>
</evidence>
<evidence type="ECO:0000256" key="2">
    <source>
        <dbReference type="ARBA" id="ARBA00013064"/>
    </source>
</evidence>
<feature type="active site" evidence="5">
    <location>
        <position position="17"/>
    </location>
</feature>
<dbReference type="EMBL" id="CP051775">
    <property type="protein sequence ID" value="QJE74132.1"/>
    <property type="molecule type" value="Genomic_DNA"/>
</dbReference>
<keyword evidence="9" id="KW-1185">Reference proteome</keyword>
<proteinExistence type="inferred from homology"/>
<dbReference type="PANTHER" id="PTHR11717">
    <property type="entry name" value="LOW MOLECULAR WEIGHT PROTEIN TYROSINE PHOSPHATASE"/>
    <property type="match status" value="1"/>
</dbReference>
<evidence type="ECO:0000256" key="5">
    <source>
        <dbReference type="PIRSR" id="PIRSR617867-1"/>
    </source>
</evidence>